<evidence type="ECO:0000259" key="5">
    <source>
        <dbReference type="PROSITE" id="PS51186"/>
    </source>
</evidence>
<dbReference type="Gene3D" id="3.40.630.30">
    <property type="match status" value="1"/>
</dbReference>
<dbReference type="InterPro" id="IPR054597">
    <property type="entry name" value="FeeM_cat"/>
</dbReference>
<dbReference type="AlphaFoldDB" id="A0A845FA94"/>
<evidence type="ECO:0000313" key="6">
    <source>
        <dbReference type="EMBL" id="MYL70547.1"/>
    </source>
</evidence>
<dbReference type="SUPFAM" id="SSF55729">
    <property type="entry name" value="Acyl-CoA N-acyltransferases (Nat)"/>
    <property type="match status" value="1"/>
</dbReference>
<gene>
    <name evidence="6" type="ORF">GLW00_06790</name>
</gene>
<comment type="cofactor">
    <cofactor evidence="1">
        <name>pyridoxal 5'-phosphate</name>
        <dbReference type="ChEBI" id="CHEBI:597326"/>
    </cofactor>
</comment>
<dbReference type="EMBL" id="WMFA01000002">
    <property type="protein sequence ID" value="MYL70547.1"/>
    <property type="molecule type" value="Genomic_DNA"/>
</dbReference>
<dbReference type="InterPro" id="IPR015422">
    <property type="entry name" value="PyrdxlP-dep_Trfase_small"/>
</dbReference>
<dbReference type="Gene3D" id="3.90.1150.10">
    <property type="entry name" value="Aspartate Aminotransferase, domain 1"/>
    <property type="match status" value="1"/>
</dbReference>
<evidence type="ECO:0000256" key="3">
    <source>
        <dbReference type="ARBA" id="ARBA00022679"/>
    </source>
</evidence>
<dbReference type="InterPro" id="IPR015424">
    <property type="entry name" value="PyrdxlP-dep_Trfase"/>
</dbReference>
<dbReference type="PANTHER" id="PTHR42778">
    <property type="entry name" value="2-AMINOETHYLPHOSPHONATE--PYRUVATE TRANSAMINASE"/>
    <property type="match status" value="1"/>
</dbReference>
<dbReference type="InterPro" id="IPR000192">
    <property type="entry name" value="Aminotrans_V_dom"/>
</dbReference>
<protein>
    <submittedName>
        <fullName evidence="6">Aminotransferase class V-fold PLP-dependent enzyme</fullName>
    </submittedName>
</protein>
<feature type="domain" description="N-acetyltransferase" evidence="5">
    <location>
        <begin position="5"/>
        <end position="168"/>
    </location>
</feature>
<reference evidence="6 7" key="1">
    <citation type="submission" date="2019-11" db="EMBL/GenBank/DDBJ databases">
        <title>Genome sequences of 17 halophilic strains isolated from different environments.</title>
        <authorList>
            <person name="Furrow R.E."/>
        </authorList>
    </citation>
    <scope>NUCLEOTIDE SEQUENCE [LARGE SCALE GENOMIC DNA]</scope>
    <source>
        <strain evidence="6 7">SL-4</strain>
    </source>
</reference>
<name>A0A845FA94_9BACI</name>
<dbReference type="GO" id="GO:0016747">
    <property type="term" value="F:acyltransferase activity, transferring groups other than amino-acyl groups"/>
    <property type="evidence" value="ECO:0007669"/>
    <property type="project" value="InterPro"/>
</dbReference>
<evidence type="ECO:0000256" key="1">
    <source>
        <dbReference type="ARBA" id="ARBA00001933"/>
    </source>
</evidence>
<dbReference type="PROSITE" id="PS51186">
    <property type="entry name" value="GNAT"/>
    <property type="match status" value="1"/>
</dbReference>
<evidence type="ECO:0000256" key="2">
    <source>
        <dbReference type="ARBA" id="ARBA00022576"/>
    </source>
</evidence>
<organism evidence="6 7">
    <name type="scientific">Halobacillus litoralis</name>
    <dbReference type="NCBI Taxonomy" id="45668"/>
    <lineage>
        <taxon>Bacteria</taxon>
        <taxon>Bacillati</taxon>
        <taxon>Bacillota</taxon>
        <taxon>Bacilli</taxon>
        <taxon>Bacillales</taxon>
        <taxon>Bacillaceae</taxon>
        <taxon>Halobacillus</taxon>
    </lineage>
</organism>
<dbReference type="OrthoDB" id="389074at2"/>
<keyword evidence="3 6" id="KW-0808">Transferase</keyword>
<dbReference type="Proteomes" id="UP000450457">
    <property type="component" value="Unassembled WGS sequence"/>
</dbReference>
<sequence length="529" mass="59830">MKQPFIYKVASTDEEYEQIHQLNYATFVEEIPQHDRNESRRLTDKFHNENTYIIAKKGEEVIGMIAVRGDRPFSLDHKLPDIDNYLEEGSVPCEIRLLSVKKEYRKRTTFFGMIDQLASYCLKQKFDVALISGTERELVLYRKLGFEPFAHTVGTKEALYQPMKLTKENFVKATQAYHRILARYEPISFLSGPVPMDEDVAQSLSKATQSHRSDEFLELMTSVQSLLTEKTNAPHASILVGTGTLANDVVAQQIKQLDGEGLILSNGEFGERLIDHATRADLSFHTIQKKWNTAISMEEICSVLDERPNIRWIWTVHCETSTGYLYDLKALKEAAADYGVHLCLDACSSLGVDEVDLRDVYLASSVSGKGLGSYPGLAIVFHHHKPFPNSTIPRYLDLGLYASKKSTPFTHSSNALFAMKKALELDASAKVEWMNLLRSELENQSWTVIGDKTYSNGIVTIALPSTFSSVTYGNRLKKQGILVNYESSYLQEQNWMQIALMGTVSHVNITRLLDAMNRLKETEQKRVSS</sequence>
<dbReference type="InterPro" id="IPR000182">
    <property type="entry name" value="GNAT_dom"/>
</dbReference>
<keyword evidence="4" id="KW-0663">Pyridoxal phosphate</keyword>
<dbReference type="InterPro" id="IPR015421">
    <property type="entry name" value="PyrdxlP-dep_Trfase_major"/>
</dbReference>
<evidence type="ECO:0000256" key="4">
    <source>
        <dbReference type="ARBA" id="ARBA00022898"/>
    </source>
</evidence>
<dbReference type="GO" id="GO:0008483">
    <property type="term" value="F:transaminase activity"/>
    <property type="evidence" value="ECO:0007669"/>
    <property type="project" value="UniProtKB-KW"/>
</dbReference>
<evidence type="ECO:0000313" key="7">
    <source>
        <dbReference type="Proteomes" id="UP000450457"/>
    </source>
</evidence>
<proteinExistence type="predicted"/>
<comment type="caution">
    <text evidence="6">The sequence shown here is derived from an EMBL/GenBank/DDBJ whole genome shotgun (WGS) entry which is preliminary data.</text>
</comment>
<keyword evidence="2 6" id="KW-0032">Aminotransferase</keyword>
<dbReference type="RefSeq" id="WP_160912471.1">
    <property type="nucleotide sequence ID" value="NZ_WMFA01000002.1"/>
</dbReference>
<accession>A0A845FA94</accession>
<dbReference type="Pfam" id="PF21926">
    <property type="entry name" value="FeeM"/>
    <property type="match status" value="1"/>
</dbReference>
<dbReference type="Pfam" id="PF00266">
    <property type="entry name" value="Aminotran_5"/>
    <property type="match status" value="1"/>
</dbReference>
<dbReference type="GeneID" id="78006689"/>
<dbReference type="PANTHER" id="PTHR42778:SF1">
    <property type="entry name" value="2-AMINOETHYLPHOSPHONATE--PYRUVATE TRANSAMINASE"/>
    <property type="match status" value="1"/>
</dbReference>
<dbReference type="Gene3D" id="3.40.640.10">
    <property type="entry name" value="Type I PLP-dependent aspartate aminotransferase-like (Major domain)"/>
    <property type="match status" value="1"/>
</dbReference>
<dbReference type="SUPFAM" id="SSF53383">
    <property type="entry name" value="PLP-dependent transferases"/>
    <property type="match status" value="1"/>
</dbReference>
<dbReference type="InterPro" id="IPR016181">
    <property type="entry name" value="Acyl_CoA_acyltransferase"/>
</dbReference>